<keyword evidence="1" id="KW-0812">Transmembrane</keyword>
<organism evidence="2">
    <name type="scientific">Rhizophora mucronata</name>
    <name type="common">Asiatic mangrove</name>
    <dbReference type="NCBI Taxonomy" id="61149"/>
    <lineage>
        <taxon>Eukaryota</taxon>
        <taxon>Viridiplantae</taxon>
        <taxon>Streptophyta</taxon>
        <taxon>Embryophyta</taxon>
        <taxon>Tracheophyta</taxon>
        <taxon>Spermatophyta</taxon>
        <taxon>Magnoliopsida</taxon>
        <taxon>eudicotyledons</taxon>
        <taxon>Gunneridae</taxon>
        <taxon>Pentapetalae</taxon>
        <taxon>rosids</taxon>
        <taxon>fabids</taxon>
        <taxon>Malpighiales</taxon>
        <taxon>Rhizophoraceae</taxon>
        <taxon>Rhizophora</taxon>
    </lineage>
</organism>
<keyword evidence="1" id="KW-1133">Transmembrane helix</keyword>
<protein>
    <submittedName>
        <fullName evidence="2">Uncharacterized protein</fullName>
    </submittedName>
</protein>
<dbReference type="AlphaFoldDB" id="A0A2P2IY87"/>
<name>A0A2P2IY87_RHIMU</name>
<dbReference type="EMBL" id="GGEC01005691">
    <property type="protein sequence ID" value="MBW86174.1"/>
    <property type="molecule type" value="Transcribed_RNA"/>
</dbReference>
<sequence length="66" mass="7801">MLFLCFTLFTTFFLHLIYFFDQMGPSFTVFGVVSIETLPLCAGINFFFCFFDFKSVNFNVWPSFHL</sequence>
<proteinExistence type="predicted"/>
<feature type="transmembrane region" description="Helical" evidence="1">
    <location>
        <begin position="29"/>
        <end position="51"/>
    </location>
</feature>
<evidence type="ECO:0000256" key="1">
    <source>
        <dbReference type="SAM" id="Phobius"/>
    </source>
</evidence>
<reference evidence="2" key="1">
    <citation type="submission" date="2018-02" db="EMBL/GenBank/DDBJ databases">
        <title>Rhizophora mucronata_Transcriptome.</title>
        <authorList>
            <person name="Meera S.P."/>
            <person name="Sreeshan A."/>
            <person name="Augustine A."/>
        </authorList>
    </citation>
    <scope>NUCLEOTIDE SEQUENCE</scope>
    <source>
        <tissue evidence="2">Leaf</tissue>
    </source>
</reference>
<keyword evidence="1" id="KW-0472">Membrane</keyword>
<evidence type="ECO:0000313" key="2">
    <source>
        <dbReference type="EMBL" id="MBW86174.1"/>
    </source>
</evidence>
<accession>A0A2P2IY87</accession>